<evidence type="ECO:0000259" key="13">
    <source>
        <dbReference type="PROSITE" id="PS50006"/>
    </source>
</evidence>
<dbReference type="Gene3D" id="2.60.200.20">
    <property type="match status" value="1"/>
</dbReference>
<evidence type="ECO:0000256" key="5">
    <source>
        <dbReference type="ARBA" id="ARBA00022728"/>
    </source>
</evidence>
<dbReference type="GO" id="GO:0031047">
    <property type="term" value="P:regulatory ncRNA-mediated gene silencing"/>
    <property type="evidence" value="ECO:0007669"/>
    <property type="project" value="UniProtKB-KW"/>
</dbReference>
<evidence type="ECO:0000256" key="1">
    <source>
        <dbReference type="ARBA" id="ARBA00004123"/>
    </source>
</evidence>
<dbReference type="InterPro" id="IPR008984">
    <property type="entry name" value="SMAD_FHA_dom_sf"/>
</dbReference>
<feature type="compositionally biased region" description="Basic and acidic residues" evidence="12">
    <location>
        <begin position="151"/>
        <end position="251"/>
    </location>
</feature>
<organism evidence="14">
    <name type="scientific">Zeugodacus cucurbitae</name>
    <name type="common">Melon fruit fly</name>
    <name type="synonym">Bactrocera cucurbitae</name>
    <dbReference type="NCBI Taxonomy" id="28588"/>
    <lineage>
        <taxon>Eukaryota</taxon>
        <taxon>Metazoa</taxon>
        <taxon>Ecdysozoa</taxon>
        <taxon>Arthropoda</taxon>
        <taxon>Hexapoda</taxon>
        <taxon>Insecta</taxon>
        <taxon>Pterygota</taxon>
        <taxon>Neoptera</taxon>
        <taxon>Endopterygota</taxon>
        <taxon>Diptera</taxon>
        <taxon>Brachycera</taxon>
        <taxon>Muscomorpha</taxon>
        <taxon>Tephritoidea</taxon>
        <taxon>Tephritidae</taxon>
        <taxon>Zeugodacus</taxon>
        <taxon>Zeugodacus</taxon>
    </lineage>
</organism>
<evidence type="ECO:0000256" key="9">
    <source>
        <dbReference type="ARBA" id="ARBA00023187"/>
    </source>
</evidence>
<dbReference type="GO" id="GO:0008380">
    <property type="term" value="P:RNA splicing"/>
    <property type="evidence" value="ECO:0007669"/>
    <property type="project" value="UniProtKB-KW"/>
</dbReference>
<dbReference type="PANTHER" id="PTHR23308">
    <property type="entry name" value="NUCLEAR INHIBITOR OF PROTEIN PHOSPHATASE-1"/>
    <property type="match status" value="1"/>
</dbReference>
<keyword evidence="8" id="KW-0943">RNA-mediated gene silencing</keyword>
<feature type="region of interest" description="Disordered" evidence="12">
    <location>
        <begin position="1"/>
        <end position="300"/>
    </location>
</feature>
<feature type="compositionally biased region" description="Basic residues" evidence="12">
    <location>
        <begin position="1"/>
        <end position="11"/>
    </location>
</feature>
<keyword evidence="9" id="KW-0508">mRNA splicing</keyword>
<keyword evidence="6" id="KW-0832">Ubl conjugation</keyword>
<evidence type="ECO:0000256" key="11">
    <source>
        <dbReference type="ARBA" id="ARBA00055964"/>
    </source>
</evidence>
<dbReference type="PROSITE" id="PS50006">
    <property type="entry name" value="FHA_DOMAIN"/>
    <property type="match status" value="1"/>
</dbReference>
<feature type="compositionally biased region" description="Basic residues" evidence="12">
    <location>
        <begin position="79"/>
        <end position="95"/>
    </location>
</feature>
<feature type="domain" description="FHA" evidence="13">
    <location>
        <begin position="358"/>
        <end position="421"/>
    </location>
</feature>
<keyword evidence="10" id="KW-0539">Nucleus</keyword>
<feature type="compositionally biased region" description="Low complexity" evidence="12">
    <location>
        <begin position="19"/>
        <end position="29"/>
    </location>
</feature>
<gene>
    <name evidence="14" type="primary">Snip1</name>
    <name evidence="14" type="ORF">g.4942</name>
</gene>
<evidence type="ECO:0000256" key="3">
    <source>
        <dbReference type="ARBA" id="ARBA00022553"/>
    </source>
</evidence>
<dbReference type="InterPro" id="IPR000253">
    <property type="entry name" value="FHA_dom"/>
</dbReference>
<keyword evidence="3" id="KW-0597">Phosphoprotein</keyword>
<evidence type="ECO:0000256" key="2">
    <source>
        <dbReference type="ARBA" id="ARBA00022499"/>
    </source>
</evidence>
<evidence type="ECO:0000313" key="14">
    <source>
        <dbReference type="EMBL" id="JAD01426.1"/>
    </source>
</evidence>
<sequence>MPKSKKSRKSKRSQDEQQSDSSENESCNSVTETRHHKQKSSKHSNKKNRSTKDSDSDDSSSTSSSSTSASELSDAATRKTSKQHAKRHEKSSKQRVRNDEEQGERKQRRRTHSREREEISSGGEPHVSKWDSPERRNRQRSRSRSRQRQRQSMERERSEQRDALRSHGERNDRGNRSRNEYGGRDRLPDRRDYRDRYVNRNREERWRDERGHPNERFNERRGRSRSPRTDKSQNRSQGNERFKREPREHSRQRNSPVRRGRTNRRNSREDDSKNYEWGGKRGDDKHDDTQTKEEPVEKEKPNFGLSGALLEDTNKVNGVVVKYAEPPEARKPKRRWRLYPFKGETALPTLHIHRQSCFLVGRDRKVADLAVDHPSCSKQHAALQYRLVPFERDDGSQGKRVRLYLIDLESANGTFLNNKKIEPRKYYELIEKDVVKFGFSTREYVLLHENSKEDQEDDDVIVKPEPEDVPDGPNP</sequence>
<dbReference type="GO" id="GO:0005681">
    <property type="term" value="C:spliceosomal complex"/>
    <property type="evidence" value="ECO:0007669"/>
    <property type="project" value="UniProtKB-KW"/>
</dbReference>
<comment type="subcellular location">
    <subcellularLocation>
        <location evidence="1">Nucleus</location>
    </subcellularLocation>
</comment>
<dbReference type="Pfam" id="PF00498">
    <property type="entry name" value="FHA"/>
    <property type="match status" value="1"/>
</dbReference>
<evidence type="ECO:0000256" key="4">
    <source>
        <dbReference type="ARBA" id="ARBA00022664"/>
    </source>
</evidence>
<dbReference type="GO" id="GO:0006397">
    <property type="term" value="P:mRNA processing"/>
    <property type="evidence" value="ECO:0007669"/>
    <property type="project" value="UniProtKB-KW"/>
</dbReference>
<accession>A0A0A1WS11</accession>
<evidence type="ECO:0000256" key="10">
    <source>
        <dbReference type="ARBA" id="ARBA00023242"/>
    </source>
</evidence>
<feature type="region of interest" description="Disordered" evidence="12">
    <location>
        <begin position="448"/>
        <end position="475"/>
    </location>
</feature>
<dbReference type="SUPFAM" id="SSF49879">
    <property type="entry name" value="SMAD/FHA domain"/>
    <property type="match status" value="1"/>
</dbReference>
<protein>
    <submittedName>
        <fullName evidence="14">Smad nuclear-interacting protein 1</fullName>
    </submittedName>
</protein>
<dbReference type="CDD" id="cd22718">
    <property type="entry name" value="FHA_SNIP1"/>
    <property type="match status" value="1"/>
</dbReference>
<dbReference type="EMBL" id="GBXI01012866">
    <property type="protein sequence ID" value="JAD01426.1"/>
    <property type="molecule type" value="Transcribed_RNA"/>
</dbReference>
<evidence type="ECO:0000256" key="7">
    <source>
        <dbReference type="ARBA" id="ARBA00023054"/>
    </source>
</evidence>
<keyword evidence="7" id="KW-0175">Coiled coil</keyword>
<feature type="compositionally biased region" description="Low complexity" evidence="12">
    <location>
        <begin position="59"/>
        <end position="75"/>
    </location>
</feature>
<proteinExistence type="predicted"/>
<keyword evidence="4" id="KW-0507">mRNA processing</keyword>
<dbReference type="InterPro" id="IPR050923">
    <property type="entry name" value="Cell_Proc_Reg/RNA_Proc"/>
</dbReference>
<evidence type="ECO:0000256" key="12">
    <source>
        <dbReference type="SAM" id="MobiDB-lite"/>
    </source>
</evidence>
<evidence type="ECO:0000256" key="6">
    <source>
        <dbReference type="ARBA" id="ARBA00022843"/>
    </source>
</evidence>
<keyword evidence="2" id="KW-1017">Isopeptide bond</keyword>
<dbReference type="FunFam" id="2.60.200.20:FF:000008">
    <property type="entry name" value="smad nuclear-interacting protein 1"/>
    <property type="match status" value="1"/>
</dbReference>
<comment type="function">
    <text evidence="11">Required for pre-mRNA splicing as component of the spliceosome. As a component of the minor spliceosome, involved in the splicing of U12-type introns in pre-mRNAs. Down-regulates NF-kappa-B signaling by competing with RELA for CREBBP/EP300 binding. Involved in the microRNA (miRNA) biogenesis. May be involved in cyclin-D1/CCND1 mRNA stability through the SNARP complex which associates with both the 3'end of the CCND1 gene and its mRNA.</text>
</comment>
<feature type="compositionally biased region" description="Basic residues" evidence="12">
    <location>
        <begin position="252"/>
        <end position="265"/>
    </location>
</feature>
<feature type="compositionally biased region" description="Basic and acidic residues" evidence="12">
    <location>
        <begin position="96"/>
        <end position="105"/>
    </location>
</feature>
<reference evidence="14" key="2">
    <citation type="journal article" date="2015" name="Gigascience">
        <title>Reconstructing a comprehensive transcriptome assembly of a white-pupal translocated strain of the pest fruit fly Bactrocera cucurbitae.</title>
        <authorList>
            <person name="Sim S.B."/>
            <person name="Calla B."/>
            <person name="Hall B."/>
            <person name="DeRego T."/>
            <person name="Geib S.M."/>
        </authorList>
    </citation>
    <scope>NUCLEOTIDE SEQUENCE</scope>
</reference>
<dbReference type="SMART" id="SM00240">
    <property type="entry name" value="FHA"/>
    <property type="match status" value="1"/>
</dbReference>
<feature type="compositionally biased region" description="Basic and acidic residues" evidence="12">
    <location>
        <begin position="126"/>
        <end position="136"/>
    </location>
</feature>
<dbReference type="AlphaFoldDB" id="A0A0A1WS11"/>
<evidence type="ECO:0000256" key="8">
    <source>
        <dbReference type="ARBA" id="ARBA00023158"/>
    </source>
</evidence>
<feature type="compositionally biased region" description="Basic residues" evidence="12">
    <location>
        <begin position="137"/>
        <end position="149"/>
    </location>
</feature>
<name>A0A0A1WS11_ZEUCU</name>
<reference evidence="14" key="1">
    <citation type="submission" date="2014-11" db="EMBL/GenBank/DDBJ databases">
        <authorList>
            <person name="Geib S."/>
        </authorList>
    </citation>
    <scope>NUCLEOTIDE SEQUENCE</scope>
</reference>
<feature type="compositionally biased region" description="Basic and acidic residues" evidence="12">
    <location>
        <begin position="266"/>
        <end position="300"/>
    </location>
</feature>
<feature type="compositionally biased region" description="Basic residues" evidence="12">
    <location>
        <begin position="34"/>
        <end position="49"/>
    </location>
</feature>
<keyword evidence="5" id="KW-0747">Spliceosome</keyword>